<organism evidence="4 5">
    <name type="scientific">SAR86 cluster bacterium</name>
    <dbReference type="NCBI Taxonomy" id="2030880"/>
    <lineage>
        <taxon>Bacteria</taxon>
        <taxon>Pseudomonadati</taxon>
        <taxon>Pseudomonadota</taxon>
        <taxon>Gammaproteobacteria</taxon>
        <taxon>SAR86 cluster</taxon>
    </lineage>
</organism>
<reference evidence="5" key="1">
    <citation type="submission" date="2017-08" db="EMBL/GenBank/DDBJ databases">
        <title>A dynamic microbial community with high functional redundancy inhabits the cold, oxic subseafloor aquifer.</title>
        <authorList>
            <person name="Tully B.J."/>
            <person name="Wheat C.G."/>
            <person name="Glazer B.T."/>
            <person name="Huber J.A."/>
        </authorList>
    </citation>
    <scope>NUCLEOTIDE SEQUENCE [LARGE SCALE GENOMIC DNA]</scope>
</reference>
<comment type="similarity">
    <text evidence="1">Belongs to the short-chain dehydrogenases/reductases (SDR) family.</text>
</comment>
<evidence type="ECO:0000256" key="3">
    <source>
        <dbReference type="ARBA" id="ARBA00023002"/>
    </source>
</evidence>
<evidence type="ECO:0000256" key="1">
    <source>
        <dbReference type="ARBA" id="ARBA00006484"/>
    </source>
</evidence>
<dbReference type="EMBL" id="NVVJ01000099">
    <property type="protein sequence ID" value="PCJ18518.1"/>
    <property type="molecule type" value="Genomic_DNA"/>
</dbReference>
<dbReference type="PANTHER" id="PTHR43618:SF8">
    <property type="entry name" value="7ALPHA-HYDROXYSTEROID DEHYDROGENASE"/>
    <property type="match status" value="1"/>
</dbReference>
<accession>A0A2A5AIB4</accession>
<gene>
    <name evidence="4" type="ORF">COA96_16630</name>
</gene>
<dbReference type="SUPFAM" id="SSF51735">
    <property type="entry name" value="NAD(P)-binding Rossmann-fold domains"/>
    <property type="match status" value="1"/>
</dbReference>
<evidence type="ECO:0000256" key="2">
    <source>
        <dbReference type="ARBA" id="ARBA00022857"/>
    </source>
</evidence>
<dbReference type="PANTHER" id="PTHR43618">
    <property type="entry name" value="7-ALPHA-HYDROXYSTEROID DEHYDROGENASE"/>
    <property type="match status" value="1"/>
</dbReference>
<evidence type="ECO:0000313" key="5">
    <source>
        <dbReference type="Proteomes" id="UP000218327"/>
    </source>
</evidence>
<protein>
    <submittedName>
        <fullName evidence="4">Short-chain dehydrogenase</fullName>
    </submittedName>
</protein>
<keyword evidence="2" id="KW-0521">NADP</keyword>
<dbReference type="InterPro" id="IPR052178">
    <property type="entry name" value="Sec_Metab_Biosynth_SDR"/>
</dbReference>
<dbReference type="PRINTS" id="PR00081">
    <property type="entry name" value="GDHRDH"/>
</dbReference>
<dbReference type="GO" id="GO:0016491">
    <property type="term" value="F:oxidoreductase activity"/>
    <property type="evidence" value="ECO:0007669"/>
    <property type="project" value="UniProtKB-KW"/>
</dbReference>
<comment type="caution">
    <text evidence="4">The sequence shown here is derived from an EMBL/GenBank/DDBJ whole genome shotgun (WGS) entry which is preliminary data.</text>
</comment>
<dbReference type="Proteomes" id="UP000218327">
    <property type="component" value="Unassembled WGS sequence"/>
</dbReference>
<dbReference type="InterPro" id="IPR002347">
    <property type="entry name" value="SDR_fam"/>
</dbReference>
<sequence length="96" mass="9684">MSNPFNRELFNLDGRTAVVTGAGGGLGRVFAQALGAFGAKVFCTDIDLAGVEETAKSINQSGGIAEPLRVDAADESSIAALADAIEAAGGRCDLLV</sequence>
<name>A0A2A5AIB4_9GAMM</name>
<keyword evidence="3" id="KW-0560">Oxidoreductase</keyword>
<feature type="non-terminal residue" evidence="4">
    <location>
        <position position="96"/>
    </location>
</feature>
<proteinExistence type="inferred from homology"/>
<dbReference type="InterPro" id="IPR036291">
    <property type="entry name" value="NAD(P)-bd_dom_sf"/>
</dbReference>
<dbReference type="AlphaFoldDB" id="A0A2A5AIB4"/>
<dbReference type="Pfam" id="PF00106">
    <property type="entry name" value="adh_short"/>
    <property type="match status" value="1"/>
</dbReference>
<evidence type="ECO:0000313" key="4">
    <source>
        <dbReference type="EMBL" id="PCJ18518.1"/>
    </source>
</evidence>
<dbReference type="Gene3D" id="3.40.50.720">
    <property type="entry name" value="NAD(P)-binding Rossmann-like Domain"/>
    <property type="match status" value="1"/>
</dbReference>